<evidence type="ECO:0000313" key="2">
    <source>
        <dbReference type="Proteomes" id="UP000214646"/>
    </source>
</evidence>
<protein>
    <submittedName>
        <fullName evidence="1">Uncharacterized protein</fullName>
    </submittedName>
</protein>
<proteinExistence type="predicted"/>
<gene>
    <name evidence="1" type="ORF">FRUB_09264</name>
</gene>
<comment type="caution">
    <text evidence="1">The sequence shown here is derived from an EMBL/GenBank/DDBJ whole genome shotgun (WGS) entry which is preliminary data.</text>
</comment>
<sequence>MNQKSDPDWWHHLDTYRIVLGAAWGNDGVVSPDEARLLAVLRNHLGITSEDHWLISAVLKRFPKEKCVLHTPDEINDARKELQRQGLVWNYKDENDQNIDVIPAEIASVIRQEYVGLELQTANYRRLLSYDAILGGVARSLNGAAGLRTIGYDNYHHHPARRPRGG</sequence>
<evidence type="ECO:0000313" key="1">
    <source>
        <dbReference type="EMBL" id="OWK36701.1"/>
    </source>
</evidence>
<reference evidence="2" key="1">
    <citation type="submission" date="2017-06" db="EMBL/GenBank/DDBJ databases">
        <title>Genome analysis of Fimbriiglobus ruber SP5, the first member of the order Planctomycetales with confirmed chitinolytic capability.</title>
        <authorList>
            <person name="Ravin N.V."/>
            <person name="Rakitin A.L."/>
            <person name="Ivanova A.A."/>
            <person name="Beletsky A.V."/>
            <person name="Kulichevskaya I.S."/>
            <person name="Mardanov A.V."/>
            <person name="Dedysh S.N."/>
        </authorList>
    </citation>
    <scope>NUCLEOTIDE SEQUENCE [LARGE SCALE GENOMIC DNA]</scope>
    <source>
        <strain evidence="2">SP5</strain>
    </source>
</reference>
<accession>A0A225D524</accession>
<keyword evidence="2" id="KW-1185">Reference proteome</keyword>
<organism evidence="1 2">
    <name type="scientific">Fimbriiglobus ruber</name>
    <dbReference type="NCBI Taxonomy" id="1908690"/>
    <lineage>
        <taxon>Bacteria</taxon>
        <taxon>Pseudomonadati</taxon>
        <taxon>Planctomycetota</taxon>
        <taxon>Planctomycetia</taxon>
        <taxon>Gemmatales</taxon>
        <taxon>Gemmataceae</taxon>
        <taxon>Fimbriiglobus</taxon>
    </lineage>
</organism>
<dbReference type="Proteomes" id="UP000214646">
    <property type="component" value="Unassembled WGS sequence"/>
</dbReference>
<name>A0A225D524_9BACT</name>
<dbReference type="EMBL" id="NIDE01000017">
    <property type="protein sequence ID" value="OWK36701.1"/>
    <property type="molecule type" value="Genomic_DNA"/>
</dbReference>
<dbReference type="AlphaFoldDB" id="A0A225D524"/>